<evidence type="ECO:0000313" key="2">
    <source>
        <dbReference type="Proteomes" id="UP000069030"/>
    </source>
</evidence>
<accession>A0AAI8C9A4</accession>
<dbReference type="EMBL" id="CP013691">
    <property type="protein sequence ID" value="ALU28484.1"/>
    <property type="molecule type" value="Genomic_DNA"/>
</dbReference>
<geneLocation type="plasmid" evidence="1 2">
    <name>p63039</name>
</geneLocation>
<gene>
    <name evidence="1" type="ORF">AS202_20105</name>
</gene>
<proteinExistence type="predicted"/>
<reference evidence="2" key="1">
    <citation type="journal article" date="2016" name="J. Zhejiang Univ. Sci. B">
        <title>Antibiotic resistance mechanisms of Myroides sp.</title>
        <authorList>
            <person name="Hu S."/>
            <person name="Yuan S."/>
            <person name="Qu H."/>
            <person name="Jiang T."/>
            <person name="Zhou Y."/>
            <person name="Wang M."/>
            <person name="Ming D."/>
        </authorList>
    </citation>
    <scope>NUCLEOTIDE SEQUENCE [LARGE SCALE GENOMIC DNA]</scope>
    <source>
        <strain evidence="2">PR63039</strain>
    </source>
</reference>
<name>A0AAI8C9A4_9FLAO</name>
<organism evidence="1 2">
    <name type="scientific">Myroides odoratimimus</name>
    <dbReference type="NCBI Taxonomy" id="76832"/>
    <lineage>
        <taxon>Bacteria</taxon>
        <taxon>Pseudomonadati</taxon>
        <taxon>Bacteroidota</taxon>
        <taxon>Flavobacteriia</taxon>
        <taxon>Flavobacteriales</taxon>
        <taxon>Flavobacteriaceae</taxon>
        <taxon>Myroides</taxon>
    </lineage>
</organism>
<sequence length="431" mass="50407">MSLEIDKSLVRLKNQTYIPKALANSIINRDEDVLISNPKNFFDVFSGSNLIFIFKLAAYLHEEQIYNKKQLEVFDNNWMSLDSESEGHKTFIFKYSNFISSSNNADFKKNLKILSQTFTEIKTFIIDAEGERQDIELNSTIISDLIFIKNKGFKFKMNFHWLRKFIDISGHYRGITTEAVFRIKYKHTLVFYLWICSLKELKTFRLESDKVEFQSLAGDNKERILATRCRIELLNTLFGVNCDKPSKMVVILKKIKAEMDQYCDRSFNYSYNTLTQRMSIVSYELNNSLQLKTSEKSIDPFEIDSIKIRKAVNYRIKKQNLSAKEALRLLMIYLKYSFEIVSKATSNKEVELYLIDGKYIVPTNNEIKDTGKVSLEKKKVADLEGELFVDVVTLLCDNYCSKNNVIVELRTYNQSRLKKELIEDYLNKAQD</sequence>
<keyword evidence="1" id="KW-0614">Plasmid</keyword>
<dbReference type="AlphaFoldDB" id="A0AAI8C9A4"/>
<dbReference type="KEGG" id="mod:AS202_20105"/>
<dbReference type="Proteomes" id="UP000069030">
    <property type="component" value="Plasmid p63039"/>
</dbReference>
<protein>
    <submittedName>
        <fullName evidence="1">Uncharacterized protein</fullName>
    </submittedName>
</protein>
<evidence type="ECO:0000313" key="1">
    <source>
        <dbReference type="EMBL" id="ALU28484.1"/>
    </source>
</evidence>